<accession>A0A5N5T6J0</accession>
<dbReference type="AlphaFoldDB" id="A0A5N5T6J0"/>
<sequence>MKMDEIMRESTFDSKDSESNVLETVNFESELLNCVKEVVENISKNEKEDEDSNERHFLNSMDDENNLPIQIKENTSSDISALFEMATKNSSTEFQPFNPFCGFTSIREPCEGVVISASEPKIKFDRQNSFKTAETSRKPRKKIRRKKWCVKRCSKKNEVAAEHSQLSQNKNCGNGYARLYESCLNFCHHFNEEVPSLSLASSDGEPLPENELIVLMAKDLISKNRTRQCKISQ</sequence>
<evidence type="ECO:0000313" key="2">
    <source>
        <dbReference type="EMBL" id="KAB7501658.1"/>
    </source>
</evidence>
<keyword evidence="3" id="KW-1185">Reference proteome</keyword>
<name>A0A5N5T6J0_9CRUS</name>
<feature type="region of interest" description="Disordered" evidence="1">
    <location>
        <begin position="43"/>
        <end position="65"/>
    </location>
</feature>
<evidence type="ECO:0000256" key="1">
    <source>
        <dbReference type="SAM" id="MobiDB-lite"/>
    </source>
</evidence>
<gene>
    <name evidence="2" type="ORF">Anas_06968</name>
</gene>
<comment type="caution">
    <text evidence="2">The sequence shown here is derived from an EMBL/GenBank/DDBJ whole genome shotgun (WGS) entry which is preliminary data.</text>
</comment>
<evidence type="ECO:0000313" key="3">
    <source>
        <dbReference type="Proteomes" id="UP000326759"/>
    </source>
</evidence>
<proteinExistence type="predicted"/>
<dbReference type="EMBL" id="SEYY01009978">
    <property type="protein sequence ID" value="KAB7501658.1"/>
    <property type="molecule type" value="Genomic_DNA"/>
</dbReference>
<dbReference type="Proteomes" id="UP000326759">
    <property type="component" value="Unassembled WGS sequence"/>
</dbReference>
<feature type="compositionally biased region" description="Basic and acidic residues" evidence="1">
    <location>
        <begin position="43"/>
        <end position="57"/>
    </location>
</feature>
<organism evidence="2 3">
    <name type="scientific">Armadillidium nasatum</name>
    <dbReference type="NCBI Taxonomy" id="96803"/>
    <lineage>
        <taxon>Eukaryota</taxon>
        <taxon>Metazoa</taxon>
        <taxon>Ecdysozoa</taxon>
        <taxon>Arthropoda</taxon>
        <taxon>Crustacea</taxon>
        <taxon>Multicrustacea</taxon>
        <taxon>Malacostraca</taxon>
        <taxon>Eumalacostraca</taxon>
        <taxon>Peracarida</taxon>
        <taxon>Isopoda</taxon>
        <taxon>Oniscidea</taxon>
        <taxon>Crinocheta</taxon>
        <taxon>Armadillidiidae</taxon>
        <taxon>Armadillidium</taxon>
    </lineage>
</organism>
<dbReference type="OrthoDB" id="10455792at2759"/>
<reference evidence="2 3" key="1">
    <citation type="journal article" date="2019" name="PLoS Biol.">
        <title>Sex chromosomes control vertical transmission of feminizing Wolbachia symbionts in an isopod.</title>
        <authorList>
            <person name="Becking T."/>
            <person name="Chebbi M.A."/>
            <person name="Giraud I."/>
            <person name="Moumen B."/>
            <person name="Laverre T."/>
            <person name="Caubet Y."/>
            <person name="Peccoud J."/>
            <person name="Gilbert C."/>
            <person name="Cordaux R."/>
        </authorList>
    </citation>
    <scope>NUCLEOTIDE SEQUENCE [LARGE SCALE GENOMIC DNA]</scope>
    <source>
        <strain evidence="2">ANa2</strain>
        <tissue evidence="2">Whole body excluding digestive tract and cuticle</tissue>
    </source>
</reference>
<protein>
    <submittedName>
        <fullName evidence="2">Uncharacterized protein</fullName>
    </submittedName>
</protein>